<accession>A0A7R9BE76</accession>
<sequence length="880" mass="95650">MNYLKSMFVGDTPDSGSKLPLNKSEDRLRKCIAEIKRETREERERRLKKISEIIAANCDFQQLMLSSGIEPEVLCTGKLMDEDEPWESSTTSTMFIPSNIPGLPLLLSEFDEESTEDSTTVDTKDLKTLLESDEQLYETVKAFAREHHEEVRFFIQDHGDSTSGCQVRTDKASVVTIDHQDQNDRAQSEVDKGAGDFFPLTAYITEALDIDEEPGKQEVVKQSSILQLASTLKRLVSEENIPRDVLEDLLVEQYSECVKMHPNLAQEDIHEEVKESVLKLLTGDQDQDHQTASPCLWDSISPSPMPTTTSDVSVKNPCHIFFIAVHMIAGVLKSDHEEAKEELYHKSGVQRMESSDEVPERAASQVTIDDPGMVSLGEPVEYKLDTSSSSGKGAADSPNSGQHSSSDQSLDIGAMSSSEDEADVLDYFATPTPAAASAAKVPERTEPFSVNPKDSVSDKDKSSSLRTASSTTVGSLVMKPVVLDEPELEKVHQMVEHKLEELVEKVCLLEEDKSDAEEPILDAPKKEPPACSSSSKLPRISAATKSVDTILNRNKGKVGNPGLSKSIAHLAKPANASSPRTPLAKQPTISRTVGKVTTKPSGLPKAGKTLPVSSQRPSLGGLKRTPATSPVKPKAVVASTRPVGGETGVKPRMQLKRPPMISTMGTRTTMAPKKPISTEPKSLIPRLNTPSPKPVPWEDWNKWGKFLPFHGPLVGKPVGEVTVNAVRASVGEKGGVPAEEEEAALVAAATPRLGGVSSPSPPPDWSLLACVRRCRVIMSRCLHVEGLTVIVKHLLQTCPQARQVYGFTPVCSRMCRVNMSDRVNDLLQMSHKYALPLPVLPPALVVEAAGEDAPLSDNTRSPPPSLSLLSLSLLIKGVET</sequence>
<dbReference type="AlphaFoldDB" id="A0A7R9BE76"/>
<dbReference type="EMBL" id="CAJPEX010000023">
    <property type="protein sequence ID" value="CAG0912512.1"/>
    <property type="molecule type" value="Genomic_DNA"/>
</dbReference>
<evidence type="ECO:0000256" key="1">
    <source>
        <dbReference type="SAM" id="MobiDB-lite"/>
    </source>
</evidence>
<gene>
    <name evidence="2" type="ORF">NMOB1V02_LOCUS302</name>
</gene>
<reference evidence="2" key="1">
    <citation type="submission" date="2020-11" db="EMBL/GenBank/DDBJ databases">
        <authorList>
            <person name="Tran Van P."/>
        </authorList>
    </citation>
    <scope>NUCLEOTIDE SEQUENCE</scope>
</reference>
<evidence type="ECO:0000313" key="2">
    <source>
        <dbReference type="EMBL" id="CAD7272360.1"/>
    </source>
</evidence>
<feature type="region of interest" description="Disordered" evidence="1">
    <location>
        <begin position="435"/>
        <end position="471"/>
    </location>
</feature>
<protein>
    <submittedName>
        <fullName evidence="2">Uncharacterized protein</fullName>
    </submittedName>
</protein>
<feature type="region of interest" description="Disordered" evidence="1">
    <location>
        <begin position="572"/>
        <end position="636"/>
    </location>
</feature>
<dbReference type="Proteomes" id="UP000678499">
    <property type="component" value="Unassembled WGS sequence"/>
</dbReference>
<proteinExistence type="predicted"/>
<feature type="compositionally biased region" description="Polar residues" evidence="1">
    <location>
        <begin position="385"/>
        <end position="409"/>
    </location>
</feature>
<feature type="region of interest" description="Disordered" evidence="1">
    <location>
        <begin position="1"/>
        <end position="21"/>
    </location>
</feature>
<evidence type="ECO:0000313" key="3">
    <source>
        <dbReference type="Proteomes" id="UP000678499"/>
    </source>
</evidence>
<keyword evidence="3" id="KW-1185">Reference proteome</keyword>
<dbReference type="EMBL" id="OA882060">
    <property type="protein sequence ID" value="CAD7272360.1"/>
    <property type="molecule type" value="Genomic_DNA"/>
</dbReference>
<name>A0A7R9BE76_9CRUS</name>
<organism evidence="2">
    <name type="scientific">Notodromas monacha</name>
    <dbReference type="NCBI Taxonomy" id="399045"/>
    <lineage>
        <taxon>Eukaryota</taxon>
        <taxon>Metazoa</taxon>
        <taxon>Ecdysozoa</taxon>
        <taxon>Arthropoda</taxon>
        <taxon>Crustacea</taxon>
        <taxon>Oligostraca</taxon>
        <taxon>Ostracoda</taxon>
        <taxon>Podocopa</taxon>
        <taxon>Podocopida</taxon>
        <taxon>Cypridocopina</taxon>
        <taxon>Cypridoidea</taxon>
        <taxon>Cyprididae</taxon>
        <taxon>Notodromas</taxon>
    </lineage>
</organism>
<feature type="region of interest" description="Disordered" evidence="1">
    <location>
        <begin position="663"/>
        <end position="690"/>
    </location>
</feature>
<feature type="region of interest" description="Disordered" evidence="1">
    <location>
        <begin position="346"/>
        <end position="417"/>
    </location>
</feature>
<feature type="region of interest" description="Disordered" evidence="1">
    <location>
        <begin position="518"/>
        <end position="538"/>
    </location>
</feature>